<dbReference type="AlphaFoldDB" id="B0KBL8"/>
<keyword evidence="11" id="KW-1185">Reference proteome</keyword>
<protein>
    <submittedName>
        <fullName evidence="10">2-keto-3-deoxygluconate permease</fullName>
    </submittedName>
</protein>
<feature type="transmembrane region" description="Helical" evidence="9">
    <location>
        <begin position="69"/>
        <end position="93"/>
    </location>
</feature>
<dbReference type="eggNOG" id="ENOG502Z7JT">
    <property type="taxonomic scope" value="Bacteria"/>
</dbReference>
<feature type="transmembrane region" description="Helical" evidence="9">
    <location>
        <begin position="12"/>
        <end position="29"/>
    </location>
</feature>
<gene>
    <name evidence="10" type="ordered locus">Teth39_1676</name>
</gene>
<evidence type="ECO:0000256" key="2">
    <source>
        <dbReference type="ARBA" id="ARBA00022448"/>
    </source>
</evidence>
<keyword evidence="3" id="KW-1003">Cell membrane</keyword>
<keyword evidence="5 9" id="KW-0812">Transmembrane</keyword>
<evidence type="ECO:0000256" key="9">
    <source>
        <dbReference type="SAM" id="Phobius"/>
    </source>
</evidence>
<dbReference type="KEGG" id="tpd:Teth39_1676"/>
<evidence type="ECO:0000256" key="5">
    <source>
        <dbReference type="ARBA" id="ARBA00022692"/>
    </source>
</evidence>
<accession>B0KBL8</accession>
<name>B0KBL8_THEP3</name>
<keyword evidence="2" id="KW-0813">Transport</keyword>
<evidence type="ECO:0000256" key="8">
    <source>
        <dbReference type="ARBA" id="ARBA00023136"/>
    </source>
</evidence>
<proteinExistence type="inferred from homology"/>
<evidence type="ECO:0000256" key="3">
    <source>
        <dbReference type="ARBA" id="ARBA00022475"/>
    </source>
</evidence>
<reference evidence="11" key="1">
    <citation type="submission" date="2008-01" db="EMBL/GenBank/DDBJ databases">
        <title>Complete sequence of Thermoanaerobacter pseudethanolicus 39E.</title>
        <authorList>
            <person name="Copeland A."/>
            <person name="Lucas S."/>
            <person name="Lapidus A."/>
            <person name="Barry K."/>
            <person name="Glavina del Rio T."/>
            <person name="Dalin E."/>
            <person name="Tice H."/>
            <person name="Pitluck S."/>
            <person name="Bruce D."/>
            <person name="Goodwin L."/>
            <person name="Saunders E."/>
            <person name="Brettin T."/>
            <person name="Detter J.C."/>
            <person name="Han C."/>
            <person name="Schmutz J."/>
            <person name="Larimer F."/>
            <person name="Land M."/>
            <person name="Hauser L."/>
            <person name="Kyrpides N."/>
            <person name="Lykidis A."/>
            <person name="Hemme C."/>
            <person name="Fields M.W."/>
            <person name="He Z."/>
            <person name="Zhou J."/>
            <person name="Richardson P."/>
        </authorList>
    </citation>
    <scope>NUCLEOTIDE SEQUENCE [LARGE SCALE GENOMIC DNA]</scope>
    <source>
        <strain evidence="11">ATCC 33223 / DSM 2355 / 39E</strain>
    </source>
</reference>
<feature type="transmembrane region" description="Helical" evidence="9">
    <location>
        <begin position="252"/>
        <end position="271"/>
    </location>
</feature>
<dbReference type="HOGENOM" id="CLU_057476_0_0_9"/>
<evidence type="ECO:0000256" key="7">
    <source>
        <dbReference type="ARBA" id="ARBA00022989"/>
    </source>
</evidence>
<feature type="transmembrane region" description="Helical" evidence="9">
    <location>
        <begin position="35"/>
        <end position="57"/>
    </location>
</feature>
<feature type="transmembrane region" description="Helical" evidence="9">
    <location>
        <begin position="163"/>
        <end position="184"/>
    </location>
</feature>
<feature type="transmembrane region" description="Helical" evidence="9">
    <location>
        <begin position="283"/>
        <end position="304"/>
    </location>
</feature>
<keyword evidence="8 9" id="KW-0472">Membrane</keyword>
<dbReference type="GO" id="GO:0016020">
    <property type="term" value="C:membrane"/>
    <property type="evidence" value="ECO:0007669"/>
    <property type="project" value="InterPro"/>
</dbReference>
<dbReference type="STRING" id="340099.Teth39_1676"/>
<dbReference type="Pfam" id="PF03812">
    <property type="entry name" value="KdgT"/>
    <property type="match status" value="1"/>
</dbReference>
<keyword evidence="7 9" id="KW-1133">Transmembrane helix</keyword>
<feature type="transmembrane region" description="Helical" evidence="9">
    <location>
        <begin position="99"/>
        <end position="124"/>
    </location>
</feature>
<dbReference type="EMBL" id="CP000924">
    <property type="protein sequence ID" value="ABY95313.1"/>
    <property type="molecule type" value="Genomic_DNA"/>
</dbReference>
<evidence type="ECO:0000256" key="4">
    <source>
        <dbReference type="ARBA" id="ARBA00022597"/>
    </source>
</evidence>
<dbReference type="Proteomes" id="UP000002156">
    <property type="component" value="Chromosome"/>
</dbReference>
<evidence type="ECO:0000256" key="1">
    <source>
        <dbReference type="ARBA" id="ARBA00006430"/>
    </source>
</evidence>
<comment type="similarity">
    <text evidence="1">Belongs to the KdgT transporter family.</text>
</comment>
<keyword evidence="6" id="KW-0769">Symport</keyword>
<sequence>MKILRAINRVPGGLMVVPLLLGATINTFFPQILEIGGFTTALFKQGAMPLIALFLLCNGSQITIRQAGVSLSKGVALTAVKLFIGVVLGWFVGKFMGPFGFFGLSSLAIIGALTNSNGGLYTALASQYGDPDDVGAIAVLSINDGPFLTMVAMGATGLANIPFIYLVAVIIPILVGMVLGNLDEDWKKFLEPGQKLLIPFFAFPLGAALDFRTIFKAGLPGFLLGLLTVVLTGMGGYLTIKYIFREKKAVGAAIGTTAGNAVATPAAVAAADPTLAPLVEIATAQIAASVIVTAVLAPLLVAYLDKLERKNNNSLRREEVV</sequence>
<feature type="transmembrane region" description="Helical" evidence="9">
    <location>
        <begin position="221"/>
        <end position="240"/>
    </location>
</feature>
<evidence type="ECO:0000313" key="11">
    <source>
        <dbReference type="Proteomes" id="UP000002156"/>
    </source>
</evidence>
<dbReference type="InterPro" id="IPR004684">
    <property type="entry name" value="2keto-3dGluconate_permease"/>
</dbReference>
<dbReference type="GO" id="GO:0015649">
    <property type="term" value="F:2-keto-3-deoxygluconate:proton symporter activity"/>
    <property type="evidence" value="ECO:0007669"/>
    <property type="project" value="InterPro"/>
</dbReference>
<evidence type="ECO:0000256" key="6">
    <source>
        <dbReference type="ARBA" id="ARBA00022847"/>
    </source>
</evidence>
<evidence type="ECO:0000313" key="10">
    <source>
        <dbReference type="EMBL" id="ABY95313.1"/>
    </source>
</evidence>
<keyword evidence="4" id="KW-0762">Sugar transport</keyword>
<dbReference type="RefSeq" id="WP_012269551.1">
    <property type="nucleotide sequence ID" value="NC_010321.1"/>
</dbReference>
<organism evidence="10 11">
    <name type="scientific">Thermoanaerobacter pseudethanolicus (strain ATCC 33223 / 39E)</name>
    <name type="common">Clostridium thermohydrosulfuricum</name>
    <dbReference type="NCBI Taxonomy" id="340099"/>
    <lineage>
        <taxon>Bacteria</taxon>
        <taxon>Bacillati</taxon>
        <taxon>Bacillota</taxon>
        <taxon>Clostridia</taxon>
        <taxon>Thermoanaerobacterales</taxon>
        <taxon>Thermoanaerobacteraceae</taxon>
        <taxon>Thermoanaerobacter</taxon>
    </lineage>
</organism>